<dbReference type="Proteomes" id="UP001108240">
    <property type="component" value="Unplaced"/>
</dbReference>
<sequence length="100" mass="11100">MHSPPLLGSPFHSLLKALNKSNERVLALGSCFNEQADSHLICVQTEDGQYQTQAISIHSQPRRGEREHPNIPTLMSAIDTNICCALCLFLDIRTVVEKSI</sequence>
<organism evidence="2 3">
    <name type="scientific">Cyprinus carpio carpio</name>
    <dbReference type="NCBI Taxonomy" id="630221"/>
    <lineage>
        <taxon>Eukaryota</taxon>
        <taxon>Metazoa</taxon>
        <taxon>Chordata</taxon>
        <taxon>Craniata</taxon>
        <taxon>Vertebrata</taxon>
        <taxon>Euteleostomi</taxon>
        <taxon>Actinopterygii</taxon>
        <taxon>Neopterygii</taxon>
        <taxon>Teleostei</taxon>
        <taxon>Ostariophysi</taxon>
        <taxon>Cypriniformes</taxon>
        <taxon>Cyprinidae</taxon>
        <taxon>Cyprininae</taxon>
        <taxon>Cyprinus</taxon>
    </lineage>
</organism>
<dbReference type="PANTHER" id="PTHR46319">
    <property type="entry name" value="ZINC FINGER FYVE DOMAIN-CONTAINING PROTEIN"/>
    <property type="match status" value="1"/>
</dbReference>
<dbReference type="AlphaFoldDB" id="A0A9J7XCM2"/>
<proteinExistence type="predicted"/>
<evidence type="ECO:0000313" key="3">
    <source>
        <dbReference type="Proteomes" id="UP001108240"/>
    </source>
</evidence>
<evidence type="ECO:0000313" key="2">
    <source>
        <dbReference type="Ensembl" id="ENSCCRP00000103790.1"/>
    </source>
</evidence>
<accession>A0A9J7XCM2</accession>
<reference evidence="2" key="1">
    <citation type="submission" date="2025-08" db="UniProtKB">
        <authorList>
            <consortium name="Ensembl"/>
        </authorList>
    </citation>
    <scope>IDENTIFICATION</scope>
</reference>
<name>A0A9J7XCM2_CYPCA</name>
<protein>
    <recommendedName>
        <fullName evidence="1">Smad anchor for receptor activation-like C-terminal domain-containing protein</fullName>
    </recommendedName>
</protein>
<dbReference type="PANTHER" id="PTHR46319:SF4">
    <property type="entry name" value="ZINC FINGER FYVE DOMAIN-CONTAINING PROTEIN 9"/>
    <property type="match status" value="1"/>
</dbReference>
<reference evidence="2" key="2">
    <citation type="submission" date="2025-09" db="UniProtKB">
        <authorList>
            <consortium name="Ensembl"/>
        </authorList>
    </citation>
    <scope>IDENTIFICATION</scope>
</reference>
<dbReference type="GO" id="GO:0016197">
    <property type="term" value="P:endosomal transport"/>
    <property type="evidence" value="ECO:0007669"/>
    <property type="project" value="TreeGrafter"/>
</dbReference>
<keyword evidence="3" id="KW-1185">Reference proteome</keyword>
<dbReference type="Pfam" id="PF11979">
    <property type="entry name" value="SARA_C"/>
    <property type="match status" value="1"/>
</dbReference>
<dbReference type="Gene3D" id="3.30.1360.220">
    <property type="entry name" value="Domain of unknown function (DUF3480), N-terminal subdomain"/>
    <property type="match status" value="1"/>
</dbReference>
<dbReference type="Ensembl" id="ENSCCRT00000107964.1">
    <property type="protein sequence ID" value="ENSCCRP00000103790.1"/>
    <property type="gene ID" value="ENSCCRG00000065646.1"/>
</dbReference>
<feature type="domain" description="Smad anchor for receptor activation-like C-terminal" evidence="1">
    <location>
        <begin position="11"/>
        <end position="63"/>
    </location>
</feature>
<dbReference type="InterPro" id="IPR022557">
    <property type="entry name" value="SARA-like_C"/>
</dbReference>
<dbReference type="GO" id="GO:0031901">
    <property type="term" value="C:early endosome membrane"/>
    <property type="evidence" value="ECO:0007669"/>
    <property type="project" value="TreeGrafter"/>
</dbReference>
<evidence type="ECO:0000259" key="1">
    <source>
        <dbReference type="Pfam" id="PF11979"/>
    </source>
</evidence>